<keyword evidence="1" id="KW-0949">S-adenosyl-L-methionine</keyword>
<dbReference type="PANTHER" id="PTHR35092">
    <property type="entry name" value="CHLORINASE MJ1651"/>
    <property type="match status" value="1"/>
</dbReference>
<evidence type="ECO:0000313" key="6">
    <source>
        <dbReference type="Proteomes" id="UP000095347"/>
    </source>
</evidence>
<reference evidence="6" key="1">
    <citation type="submission" date="2016-07" db="EMBL/GenBank/DDBJ databases">
        <authorList>
            <person name="Florea S."/>
            <person name="Webb J.S."/>
            <person name="Jaromczyk J."/>
            <person name="Schardl C.L."/>
        </authorList>
    </citation>
    <scope>NUCLEOTIDE SEQUENCE [LARGE SCALE GENOMIC DNA]</scope>
    <source>
        <strain evidence="6">MV-1</strain>
    </source>
</reference>
<evidence type="ECO:0000259" key="3">
    <source>
        <dbReference type="Pfam" id="PF01887"/>
    </source>
</evidence>
<dbReference type="SUPFAM" id="SSF101852">
    <property type="entry name" value="Bacterial fluorinating enzyme, C-terminal domain"/>
    <property type="match status" value="1"/>
</dbReference>
<evidence type="ECO:0000256" key="1">
    <source>
        <dbReference type="ARBA" id="ARBA00022691"/>
    </source>
</evidence>
<dbReference type="STRING" id="28181.BEN30_13345"/>
<dbReference type="PIRSF" id="PIRSF006779">
    <property type="entry name" value="UCP006779"/>
    <property type="match status" value="1"/>
</dbReference>
<feature type="domain" description="S-adenosyl-l-methionine hydroxide adenosyltransferase C-terminal" evidence="4">
    <location>
        <begin position="176"/>
        <end position="253"/>
    </location>
</feature>
<evidence type="ECO:0000313" key="5">
    <source>
        <dbReference type="EMBL" id="OEJ65976.1"/>
    </source>
</evidence>
<dbReference type="OrthoDB" id="9792195at2"/>
<dbReference type="RefSeq" id="WP_069958557.1">
    <property type="nucleotide sequence ID" value="NZ_MCGG01000042.1"/>
</dbReference>
<dbReference type="InterPro" id="IPR002747">
    <property type="entry name" value="SAM_OH_AdoTrfase"/>
</dbReference>
<evidence type="ECO:0000256" key="2">
    <source>
        <dbReference type="ARBA" id="ARBA00024035"/>
    </source>
</evidence>
<comment type="caution">
    <text evidence="5">The sequence shown here is derived from an EMBL/GenBank/DDBJ whole genome shotgun (WGS) entry which is preliminary data.</text>
</comment>
<dbReference type="InterPro" id="IPR046470">
    <property type="entry name" value="SAM_HAT_C"/>
</dbReference>
<sequence length="258" mass="27829">MTTPAAPIVLFCDFGLPYTGQMKGRLVEELGSHAAEHLIIDLCHDAPSFDIRAGSVLLAAHADDFPLGSVFICVVDPGVGSKARKPGVVYAGGRWFVGPLNGLFEHVLRRWDQDGEAQAYEIVWRPTRLSATFHGRDLFAPVAAGLALAGNQGIEGLVPLKAEEIRRPDYTDDLSQVIYADGFGNLMTGIRWESLQDGDMIEVEGRILPRARTFSDVESGALFVYENAVGLAEISANLGNAQKSLGISVGTHVKIIKV</sequence>
<dbReference type="EMBL" id="MCGG01000042">
    <property type="protein sequence ID" value="OEJ65976.1"/>
    <property type="molecule type" value="Genomic_DNA"/>
</dbReference>
<dbReference type="Pfam" id="PF20257">
    <property type="entry name" value="SAM_HAT_C"/>
    <property type="match status" value="1"/>
</dbReference>
<accession>A0A1E5Q5U6</accession>
<dbReference type="Gene3D" id="3.40.50.10790">
    <property type="entry name" value="S-adenosyl-l-methionine hydroxide adenosyltransferase, N-terminal"/>
    <property type="match status" value="1"/>
</dbReference>
<name>A0A1E5Q5U6_9PROT</name>
<dbReference type="InterPro" id="IPR023228">
    <property type="entry name" value="SAM_OH_AdoTrfase_N_sf"/>
</dbReference>
<dbReference type="InterPro" id="IPR046469">
    <property type="entry name" value="SAM_HAT_N"/>
</dbReference>
<evidence type="ECO:0000259" key="4">
    <source>
        <dbReference type="Pfam" id="PF20257"/>
    </source>
</evidence>
<organism evidence="5 6">
    <name type="scientific">Magnetovibrio blakemorei</name>
    <dbReference type="NCBI Taxonomy" id="28181"/>
    <lineage>
        <taxon>Bacteria</taxon>
        <taxon>Pseudomonadati</taxon>
        <taxon>Pseudomonadota</taxon>
        <taxon>Alphaproteobacteria</taxon>
        <taxon>Rhodospirillales</taxon>
        <taxon>Magnetovibrionaceae</taxon>
        <taxon>Magnetovibrio</taxon>
    </lineage>
</organism>
<feature type="domain" description="S-adenosyl-l-methionine hydroxide adenosyltransferase N-terminal" evidence="3">
    <location>
        <begin position="8"/>
        <end position="149"/>
    </location>
</feature>
<dbReference type="AlphaFoldDB" id="A0A1E5Q5U6"/>
<evidence type="ECO:0008006" key="7">
    <source>
        <dbReference type="Google" id="ProtNLM"/>
    </source>
</evidence>
<keyword evidence="6" id="KW-1185">Reference proteome</keyword>
<dbReference type="Proteomes" id="UP000095347">
    <property type="component" value="Unassembled WGS sequence"/>
</dbReference>
<comment type="similarity">
    <text evidence="2">Belongs to the SAM hydrolase / SAM-dependent halogenase family.</text>
</comment>
<dbReference type="Pfam" id="PF01887">
    <property type="entry name" value="SAM_HAT_N"/>
    <property type="match status" value="1"/>
</dbReference>
<proteinExistence type="inferred from homology"/>
<dbReference type="Gene3D" id="2.40.30.90">
    <property type="entry name" value="Bacterial fluorinating enzyme like"/>
    <property type="match status" value="1"/>
</dbReference>
<dbReference type="PANTHER" id="PTHR35092:SF1">
    <property type="entry name" value="CHLORINASE MJ1651"/>
    <property type="match status" value="1"/>
</dbReference>
<dbReference type="InterPro" id="IPR023227">
    <property type="entry name" value="SAM_OH_AdoTrfase_C_sf"/>
</dbReference>
<dbReference type="SUPFAM" id="SSF102522">
    <property type="entry name" value="Bacterial fluorinating enzyme, N-terminal domain"/>
    <property type="match status" value="1"/>
</dbReference>
<gene>
    <name evidence="5" type="ORF">BEN30_13345</name>
</gene>
<protein>
    <recommendedName>
        <fullName evidence="7">SAM-dependent chlorinase/fluorinase</fullName>
    </recommendedName>
</protein>